<keyword evidence="4" id="KW-0175">Coiled coil</keyword>
<dbReference type="NCBIfam" id="TIGR01901">
    <property type="entry name" value="adhes_NPXG"/>
    <property type="match status" value="1"/>
</dbReference>
<keyword evidence="3" id="KW-0732">Signal</keyword>
<gene>
    <name evidence="7" type="ORF">F2A38_13365</name>
</gene>
<sequence>MRLYKKHSNPTPRGIAHESARCVLEQGTLYLTPLARAIALLVLAGSAQAAQPAAFSSGWFAAKGAAQATNAARPGGLVPGAPPPLAQQQKANQQLQRSLSNLNNTVAAIAAQQALQAAGRATAFASPETIHNGLGGNGLNLVIGADGKPVFANVEAPVQTEAGGKTQVSIKQTADKAIINWDTFNVGRNTTVDFQQNADWAVLNRVNNTTAPSQIQGAIKADGTVLILNQNGIVFSGSSQINVRNLVAAATAFDDSQFRNNGLYSPGTTPTFINAGGKVRVEQGARIETHAPASSTAGGGYVLLLGSEVDNAGTISTQKGQAALAAGSSFVIKRGQGTDGNADSTVRGNQVLASGAGQVSNSGLLQAALGDVSLTGQDVMQNGVALASTSVDSRGTLHLTASRSVTLGEGATSAILLDSSSALDSQRSSLMQPLSADNSPIVAADGYRRDQSLIAIDSAGTVDFQKGSITLASGGQVGVRAAQRSRVGDGAIIDVSGELGVKVAMESNSIKVNVQGNEQRDASANRDQGSLNSKDVWVDTRELVFVPAGTNGYASDRWYTAGGLLEVGGYLGTRVHSVGEWMAQGGTVSFSGNDLVTLQGSQINLSGGTLDVQSGMVKQSWLKGADGRLYEVSSAPGDILYEGLYQGYEDHSERWNQSQFYYSPLIAPRERFEQGYSVGRDAGTLVIGTRNAVLQGQVVGDTFQSERQVQAAQVGLDGYNQSASAVARGAQLVVGSYVPYYVRSSGTLQYALRANAGTLQDIVLGTEAQSFAAGLGLDDPVATEREGRLYLDSDQLNGFSLGAVKIAATGSIKVEGDLQVAPAGSITLYGPQVEVDANLTARGGDIALGNVLQQISSSARVEDTRIDALDGSRANVRVGEGVILDTRGAWSNQVHNPNDVSVLPYLNGGNVSLRSGGDLTLAAGSLIDVSSGAALLADGKQRGGKGGNLTLAANANTSGSDGVLSLDGEVRGHGGSGGGRLNLQAGQVTISDQPVTGNDAGLVLDSGFFNKGFSAYDITGNQGLTVSDGTQLDVSMPVYHFGENIQGAATGSAPQALLSLWTPELYQQDPVKGLLSQRKGANLSLQAGSILSTASERETTALLIGTGARISVDPGSSLSLASVGQLSVDGQLDAWGGKIQLTQIKPVGLADIPVAEAPHQRSILLGEHALLDVSSRAATAVDAQRRRYGRVDDAGSIVIGGSVDTAKGTASAPDLFVVVEPGARLLANGAQAELDIRGQGATMLSSAGGSIALSSNNGLRLDGEFQAASGGVGAAGGSLSVALETPLYDRATVDDKVRVPRELILSRGADTASTDSLMSYGQGRLDVDKVGSGGFANLTLLSNGILSFAGDMDLNLAQSLQVYAGSLALAEGAPGDSRVSLNAPYVRLAGAVASQGTDVAVRPTVQGGLSVQDSAARLEVNADLLDLRDILTLGAHGVLERQQGPALEVDRRGFAQAQLSSRGDMRFLGGSPLNIERIATQLLSNADLALLAAQIYPTTGATARVKTTADSTLRIGRTSDTLPALPYSVFGSLSLDAGTLLQGGVLRAPLGLLSLGEEVGNVQTLQLLPGSVTSVSAVGLHMPYGGTVDGLSYRYNGKDVELIGVGGGISNNLLSVGVSMTGHSIDVQPGAVLDLSGGGELAGAGFISGRGGSTDARYNPLVQIGADGSLVLPGLDTNPVYAIVPGEQRNYAPPAGEAGVRDPLIGQRITLDAGVPGLPAGTYTLLPSSYALLPGAFRVELNGLASSGKMAGSLAMRNGSWATSGGLSIAHSDVRDALSSQVILTSADVLRRYSQYNETGYAAFAKADAALKGVPRPMIEADGKTLKLTFKGVGDPAETFRFDGTANFEPAQDGLGGSAGIFAGARRLEVLPVGQQATAGFSGASLYDQALNALQVPRLSIGALPGVTYGQGGNLVMFNSPLSDISLRQGSTLKAGEVFLVTNAKAGAIVIEQGASINTLDQGSAPFDSRSGFVYDPGRNSLLAVSNGWLDVLPPSAGESGNGPGSILIGLCDTGHCSGTTELYSQGTITTATDNVFSLDESVRFGTRNLALAVGTINIGSAQALAAAEQRQALPQGLTLNQQVLDRLLRGDSLKGAPALENLVLNARDSVNFYESVDLSTLDPLTGQSSLQRLVLGTPAIYGYGAAGDHASIRTGTLVWNGALTPPGAPLLTGPGSGSGVLDIQTQVLEFGYGPNAQANNLDNPQRLALGFGQVNLTASQRITANHKGALQVYQSRGDYVSGKGYSYSGGDLRVNTPLWTGEAGSVNRITAGGMLTVAGIAGLSAAAADNAALGAELQLEAGGLLLDSTVRLPSGKLTLGASGDVVLADNALVDLAGREVVLNDVRKYSWGGDLILDSRGGNIRQSAGSTVDLSARNNRAGLLSAIALDPDAGLIDLQGRILGSASGSYNAGGTLVPYAGGAVNLRGQSLGDFAALNTRLSRDQVFGSRSFQLKQGDLVIGNELKANEINVSVDNGSLTVVGTVDASGQQVGSIRLAAKQGLTVAGSALLDTHGSILRVDSYGKIIDSPNRALIELDSGEGQLTLASGARFDLRHGTGASLGNTPGQNDGRPRGTLELNAPRLRTEDPRYGDIAIDASGNLSVLGARSISVNAIARYTDARDGSTPAVDGRPYQVIDQDYLNAKHLDSQAFIDAALANGNLLNGKLAGLNNTTYADALHLRPGVEILSKTPDGDLLVQGDLDLSGYRYASLNRNTQKTDIYGSGEPGSLVVRAGGNLNIYGSISDGFAPPEAGDPAERTDGNGWLLIPGKQPFGADLVVPGAGVELAEGTLYPAGSLLNYDLPFKGGSLPAGLELPTAMSLGEALNLPAGTLLQAAIHDAGGNLLYAAGTLLSEAVTLPADTRLDAGTRLSMDITVMDGIWPKGVAVPGNGLTLRGAMALATGALIPSGTDVKLAEGVDLIELRPVNNGVQGRNWAVASLLPEGSQSWSMRWVAGADTEAADSRLTRPYAEAGSLQLADGHYLAKREQTGGGGGGGGGDGGTGLVWSPTSNFGTPGDPVPPEMLDFCTWVPDACVPAPAKTQLVWSPTSNFGTPGDPVPPEMLDFCTWVPDACMPAPTKTQLVWSPTSNFGTPGDPVPPDMLDFCTWVPDACVVATIPEEPGPTDPVRTKVTVGNQLFSVLRTGTGDLDLLSAGDFNMHSLFGVYTAGAQSASLAPGANDPYQQARGRQPDGSVLGTAGAAYESLTTGSAYQAWYPEQGGNLKLAVGGNLLGDSLGTKRDSSGVSAPQKASASLGNWLWRQGTGATSDPAAQIPTAWWVNFGSFAQQPSTGASDPYLTGFTGIGTLGGGNLNVDVGGDAGLISEQLGTLGAAVERSQGLVLVVGSSGRVAADGSLVSTGGGDLRLRVGGELNPSQAARASIDATADLNGVLANLRGSLQLQAGAIGALGLTYGSYGASQDPKESRAYDAYVSTLAAARGGVTLMPGDAGVSLDSRGDLVLQGVGDPGRVVMQNSTGYTDRDGAYHSGGGLSQFSLWTGNTSIDLLSVGGNVTPIVSGFFAESANTNTSTSGGRFVYPSILRATAANGSLYYGPSARGVSGLASDFSLMTAPSANAELQLIAADSIYAGGYAVTQSGADPALLSSPLRPGFAGYSGVISTPNYDNYGAGVYVSPSDFPLFSFGINTFSTQPYTEREPVRFYAVKGDIVGLRTGEVIRYPESGNEVRYEGSGPLRVMAGRDIVNSGVPLNTSTVVPAEVNGAGGGRSTGNLIVHSRPDEISQVSAGRDIRLSTFNIAGPGLLEVSAGRNLYGSGPGVGQLYQESAFNSIGNVDPAARMRDGGASIALIAGAGAQGPNYQGLLTRYLQPGAALKNYGSELNLWLSQRFGYSAGEDQALGYFSSLSVEQQNVFARQIYFAELKAGGREYNTVGGERSGSYRRGREAIAALFPSKDVAGNSIRYDGDVTLYGGSGIHTDFGGDIQVLTPGGQQVFGIEGEAPPSTAGVITQGQGNIQLYSQGSILLGQSRIMTTFGGSILGWSAEGDINAGRGSKTTVVYTPPRRVYDNWGNVTLSPSVPSTGAGIATLNPIAEVPPGDIDLIAPLGTIDAGEAGIRVSGNVNIAALQVVNAANIQTQGKSSGIPVVASVNTGALTSASSAASSATQAAEDVARQQQAAARQNMPSVFSVQVLSFGQERLAPTQDGASRANPGYNPDSPVQVLGAGPLSDQARQQLTEEERRQLTL</sequence>
<dbReference type="Proteomes" id="UP000323924">
    <property type="component" value="Unassembled WGS sequence"/>
</dbReference>
<evidence type="ECO:0000313" key="7">
    <source>
        <dbReference type="EMBL" id="KAA5841534.1"/>
    </source>
</evidence>
<dbReference type="Gene3D" id="2.160.20.10">
    <property type="entry name" value="Single-stranded right-handed beta-helix, Pectin lyase-like"/>
    <property type="match status" value="2"/>
</dbReference>
<feature type="region of interest" description="Disordered" evidence="5">
    <location>
        <begin position="4159"/>
        <end position="4181"/>
    </location>
</feature>
<evidence type="ECO:0000256" key="5">
    <source>
        <dbReference type="SAM" id="MobiDB-lite"/>
    </source>
</evidence>
<dbReference type="EMBL" id="VWPC01000012">
    <property type="protein sequence ID" value="KAA5841534.1"/>
    <property type="molecule type" value="Genomic_DNA"/>
</dbReference>
<evidence type="ECO:0000313" key="8">
    <source>
        <dbReference type="Proteomes" id="UP000323924"/>
    </source>
</evidence>
<dbReference type="Pfam" id="PF05860">
    <property type="entry name" value="TPS"/>
    <property type="match status" value="1"/>
</dbReference>
<dbReference type="RefSeq" id="WP_150050886.1">
    <property type="nucleotide sequence ID" value="NZ_VWPC01000012.1"/>
</dbReference>
<organism evidence="7 8">
    <name type="scientific">Pseudomonas chlororaphis</name>
    <dbReference type="NCBI Taxonomy" id="587753"/>
    <lineage>
        <taxon>Bacteria</taxon>
        <taxon>Pseudomonadati</taxon>
        <taxon>Pseudomonadota</taxon>
        <taxon>Gammaproteobacteria</taxon>
        <taxon>Pseudomonadales</taxon>
        <taxon>Pseudomonadaceae</taxon>
        <taxon>Pseudomonas</taxon>
    </lineage>
</organism>
<protein>
    <submittedName>
        <fullName evidence="7">Filamentous hemagglutinin N-terminal domain-containing protein</fullName>
    </submittedName>
</protein>
<dbReference type="InterPro" id="IPR021026">
    <property type="entry name" value="Filamn_hemagglutn_DUF3739"/>
</dbReference>
<dbReference type="InterPro" id="IPR050909">
    <property type="entry name" value="Bact_Autotransporter_VF"/>
</dbReference>
<accession>A0AB34C7G5</accession>
<evidence type="ECO:0000256" key="2">
    <source>
        <dbReference type="ARBA" id="ARBA00022525"/>
    </source>
</evidence>
<dbReference type="PANTHER" id="PTHR12338">
    <property type="entry name" value="AUTOTRANSPORTER"/>
    <property type="match status" value="1"/>
</dbReference>
<dbReference type="InterPro" id="IPR011050">
    <property type="entry name" value="Pectin_lyase_fold/virulence"/>
</dbReference>
<dbReference type="SUPFAM" id="SSF51126">
    <property type="entry name" value="Pectin lyase-like"/>
    <property type="match status" value="1"/>
</dbReference>
<dbReference type="InterPro" id="IPR012334">
    <property type="entry name" value="Pectin_lyas_fold"/>
</dbReference>
<evidence type="ECO:0000256" key="1">
    <source>
        <dbReference type="ARBA" id="ARBA00004613"/>
    </source>
</evidence>
<feature type="coiled-coil region" evidence="4">
    <location>
        <begin position="85"/>
        <end position="112"/>
    </location>
</feature>
<name>A0AB34C7G5_9PSED</name>
<comment type="caution">
    <text evidence="7">The sequence shown here is derived from an EMBL/GenBank/DDBJ whole genome shotgun (WGS) entry which is preliminary data.</text>
</comment>
<reference evidence="7 8" key="1">
    <citation type="submission" date="2019-09" db="EMBL/GenBank/DDBJ databases">
        <authorList>
            <person name="Vacheron J."/>
            <person name="Dubost A."/>
            <person name="Prigent-Combaret C."/>
            <person name="Muller D."/>
        </authorList>
    </citation>
    <scope>NUCLEOTIDE SEQUENCE [LARGE SCALE GENOMIC DNA]</scope>
    <source>
        <strain evidence="7 8">JV497</strain>
    </source>
</reference>
<keyword evidence="2" id="KW-0964">Secreted</keyword>
<dbReference type="Pfam" id="PF12545">
    <property type="entry name" value="DUF3739"/>
    <property type="match status" value="1"/>
</dbReference>
<comment type="subcellular location">
    <subcellularLocation>
        <location evidence="1">Secreted</location>
    </subcellularLocation>
</comment>
<dbReference type="PANTHER" id="PTHR12338:SF8">
    <property type="entry name" value="HEME_HEMOPEXIN-BINDING PROTEIN"/>
    <property type="match status" value="1"/>
</dbReference>
<evidence type="ECO:0000259" key="6">
    <source>
        <dbReference type="SMART" id="SM00912"/>
    </source>
</evidence>
<dbReference type="GO" id="GO:0005576">
    <property type="term" value="C:extracellular region"/>
    <property type="evidence" value="ECO:0007669"/>
    <property type="project" value="UniProtKB-SubCell"/>
</dbReference>
<feature type="domain" description="Filamentous haemagglutinin FhaB/tRNA nuclease CdiA-like TPS" evidence="6">
    <location>
        <begin position="142"/>
        <end position="257"/>
    </location>
</feature>
<proteinExistence type="predicted"/>
<evidence type="ECO:0000256" key="3">
    <source>
        <dbReference type="ARBA" id="ARBA00022729"/>
    </source>
</evidence>
<evidence type="ECO:0000256" key="4">
    <source>
        <dbReference type="SAM" id="Coils"/>
    </source>
</evidence>
<dbReference type="InterPro" id="IPR008638">
    <property type="entry name" value="FhaB/CdiA-like_TPS"/>
</dbReference>
<dbReference type="SMART" id="SM00912">
    <property type="entry name" value="Haemagg_act"/>
    <property type="match status" value="1"/>
</dbReference>